<dbReference type="InterPro" id="IPR027417">
    <property type="entry name" value="P-loop_NTPase"/>
</dbReference>
<feature type="domain" description="Thymidylate kinase-like" evidence="13">
    <location>
        <begin position="13"/>
        <end position="207"/>
    </location>
</feature>
<dbReference type="EC" id="2.7.4.9" evidence="2 12"/>
<dbReference type="PROSITE" id="PS01331">
    <property type="entry name" value="THYMIDYLATE_KINASE"/>
    <property type="match status" value="1"/>
</dbReference>
<reference evidence="14 15" key="1">
    <citation type="journal article" date="2014" name="Front. Genet.">
        <title>Genome and metabolic network of "Candidatus Phaeomarinobacter ectocarpi" Ec32, a new candidate genus of Alphaproteobacteria frequently associated with brown algae.</title>
        <authorList>
            <person name="Dittami S.M."/>
            <person name="Barbeyron T."/>
            <person name="Boyen C."/>
            <person name="Cambefort J."/>
            <person name="Collet G."/>
            <person name="Delage L."/>
            <person name="Gobet A."/>
            <person name="Groisillier A."/>
            <person name="Leblanc C."/>
            <person name="Michel G."/>
            <person name="Scornet D."/>
            <person name="Siegel A."/>
            <person name="Tapia J.E."/>
            <person name="Tonon T."/>
        </authorList>
    </citation>
    <scope>NUCLEOTIDE SEQUENCE [LARGE SCALE GENOMIC DNA]</scope>
    <source>
        <strain evidence="14 15">Ec32</strain>
    </source>
</reference>
<dbReference type="GO" id="GO:0004798">
    <property type="term" value="F:dTMP kinase activity"/>
    <property type="evidence" value="ECO:0007669"/>
    <property type="project" value="UniProtKB-UniRule"/>
</dbReference>
<dbReference type="GO" id="GO:0006233">
    <property type="term" value="P:dTDP biosynthetic process"/>
    <property type="evidence" value="ECO:0007669"/>
    <property type="project" value="InterPro"/>
</dbReference>
<feature type="binding site" evidence="12">
    <location>
        <begin position="15"/>
        <end position="22"/>
    </location>
    <ligand>
        <name>ATP</name>
        <dbReference type="ChEBI" id="CHEBI:30616"/>
    </ligand>
</feature>
<keyword evidence="4 12" id="KW-0808">Transferase</keyword>
<dbReference type="RefSeq" id="WP_043948987.1">
    <property type="nucleotide sequence ID" value="NZ_HG966617.1"/>
</dbReference>
<evidence type="ECO:0000256" key="1">
    <source>
        <dbReference type="ARBA" id="ARBA00009776"/>
    </source>
</evidence>
<gene>
    <name evidence="12" type="primary">tmk</name>
    <name evidence="14" type="ORF">BN1012_Phect2886</name>
</gene>
<dbReference type="STRING" id="1458461.BN1012_Phect2886"/>
<dbReference type="HAMAP" id="MF_00165">
    <property type="entry name" value="Thymidylate_kinase"/>
    <property type="match status" value="1"/>
</dbReference>
<evidence type="ECO:0000256" key="8">
    <source>
        <dbReference type="ARBA" id="ARBA00022840"/>
    </source>
</evidence>
<evidence type="ECO:0000256" key="6">
    <source>
        <dbReference type="ARBA" id="ARBA00022741"/>
    </source>
</evidence>
<dbReference type="Proteomes" id="UP000032160">
    <property type="component" value="Chromosome I"/>
</dbReference>
<evidence type="ECO:0000256" key="11">
    <source>
        <dbReference type="ARBA" id="ARBA00057735"/>
    </source>
</evidence>
<keyword evidence="8 12" id="KW-0067">ATP-binding</keyword>
<dbReference type="NCBIfam" id="TIGR00041">
    <property type="entry name" value="DTMP_kinase"/>
    <property type="match status" value="1"/>
</dbReference>
<name>X5MAU9_9HYPH</name>
<dbReference type="AlphaFoldDB" id="X5MAU9"/>
<dbReference type="InterPro" id="IPR018094">
    <property type="entry name" value="Thymidylate_kinase"/>
</dbReference>
<dbReference type="PATRIC" id="fig|1458461.3.peg.2892"/>
<dbReference type="Gene3D" id="3.40.50.300">
    <property type="entry name" value="P-loop containing nucleotide triphosphate hydrolases"/>
    <property type="match status" value="1"/>
</dbReference>
<comment type="catalytic activity">
    <reaction evidence="10 12">
        <text>dTMP + ATP = dTDP + ADP</text>
        <dbReference type="Rhea" id="RHEA:13517"/>
        <dbReference type="ChEBI" id="CHEBI:30616"/>
        <dbReference type="ChEBI" id="CHEBI:58369"/>
        <dbReference type="ChEBI" id="CHEBI:63528"/>
        <dbReference type="ChEBI" id="CHEBI:456216"/>
        <dbReference type="EC" id="2.7.4.9"/>
    </reaction>
</comment>
<dbReference type="PANTHER" id="PTHR10344:SF4">
    <property type="entry name" value="UMP-CMP KINASE 2, MITOCHONDRIAL"/>
    <property type="match status" value="1"/>
</dbReference>
<dbReference type="GO" id="GO:0006227">
    <property type="term" value="P:dUDP biosynthetic process"/>
    <property type="evidence" value="ECO:0007669"/>
    <property type="project" value="TreeGrafter"/>
</dbReference>
<evidence type="ECO:0000313" key="14">
    <source>
        <dbReference type="EMBL" id="CDO61098.1"/>
    </source>
</evidence>
<protein>
    <recommendedName>
        <fullName evidence="3 12">Thymidylate kinase</fullName>
        <ecNumber evidence="2 12">2.7.4.9</ecNumber>
    </recommendedName>
    <alternativeName>
        <fullName evidence="9 12">dTMP kinase</fullName>
    </alternativeName>
</protein>
<dbReference type="KEGG" id="pect:BN1012_Phect2886"/>
<evidence type="ECO:0000256" key="4">
    <source>
        <dbReference type="ARBA" id="ARBA00022679"/>
    </source>
</evidence>
<evidence type="ECO:0000256" key="9">
    <source>
        <dbReference type="ARBA" id="ARBA00029962"/>
    </source>
</evidence>
<dbReference type="InterPro" id="IPR039430">
    <property type="entry name" value="Thymidylate_kin-like_dom"/>
</dbReference>
<dbReference type="EMBL" id="HG966617">
    <property type="protein sequence ID" value="CDO61098.1"/>
    <property type="molecule type" value="Genomic_DNA"/>
</dbReference>
<evidence type="ECO:0000313" key="15">
    <source>
        <dbReference type="Proteomes" id="UP000032160"/>
    </source>
</evidence>
<evidence type="ECO:0000256" key="12">
    <source>
        <dbReference type="HAMAP-Rule" id="MF_00165"/>
    </source>
</evidence>
<dbReference type="CDD" id="cd01672">
    <property type="entry name" value="TMPK"/>
    <property type="match status" value="1"/>
</dbReference>
<dbReference type="GO" id="GO:0005524">
    <property type="term" value="F:ATP binding"/>
    <property type="evidence" value="ECO:0007669"/>
    <property type="project" value="UniProtKB-UniRule"/>
</dbReference>
<keyword evidence="5 12" id="KW-0545">Nucleotide biosynthesis</keyword>
<dbReference type="GO" id="GO:0006235">
    <property type="term" value="P:dTTP biosynthetic process"/>
    <property type="evidence" value="ECO:0007669"/>
    <property type="project" value="UniProtKB-UniRule"/>
</dbReference>
<evidence type="ECO:0000256" key="10">
    <source>
        <dbReference type="ARBA" id="ARBA00048743"/>
    </source>
</evidence>
<sequence length="220" mass="23954">MATDTQRGRFITFEGGEGAGKTTQITRLIEALTAHQIAAIATREPGGTPAAEDIRSLLVRGSTDRWAPLSEALLLNAARVDHLERLIRPSLANGQWVISDRFADSTTAYQGHALGLGTQTTSDLEQMVVGDTQPDLTLILDLPVDVGLTRARAREADINEGEDRYEGFDIAFHETLRQAFLDIAKDAPNRCIVIDATQSPDEVAQAIWQAVITRFAEVTS</sequence>
<comment type="similarity">
    <text evidence="1 12">Belongs to the thymidylate kinase family.</text>
</comment>
<evidence type="ECO:0000256" key="7">
    <source>
        <dbReference type="ARBA" id="ARBA00022777"/>
    </source>
</evidence>
<evidence type="ECO:0000256" key="3">
    <source>
        <dbReference type="ARBA" id="ARBA00017144"/>
    </source>
</evidence>
<organism evidence="14 15">
    <name type="scientific">Candidatus Phaeomarinibacter ectocarpi</name>
    <dbReference type="NCBI Taxonomy" id="1458461"/>
    <lineage>
        <taxon>Bacteria</taxon>
        <taxon>Pseudomonadati</taxon>
        <taxon>Pseudomonadota</taxon>
        <taxon>Alphaproteobacteria</taxon>
        <taxon>Hyphomicrobiales</taxon>
        <taxon>Parvibaculaceae</taxon>
        <taxon>Candidatus Phaeomarinibacter</taxon>
    </lineage>
</organism>
<keyword evidence="15" id="KW-1185">Reference proteome</keyword>
<dbReference type="FunFam" id="3.40.50.300:FF:000225">
    <property type="entry name" value="Thymidylate kinase"/>
    <property type="match status" value="1"/>
</dbReference>
<dbReference type="PANTHER" id="PTHR10344">
    <property type="entry name" value="THYMIDYLATE KINASE"/>
    <property type="match status" value="1"/>
</dbReference>
<dbReference type="Pfam" id="PF02223">
    <property type="entry name" value="Thymidylate_kin"/>
    <property type="match status" value="1"/>
</dbReference>
<dbReference type="InterPro" id="IPR018095">
    <property type="entry name" value="Thymidylate_kin_CS"/>
</dbReference>
<dbReference type="HOGENOM" id="CLU_049131_0_0_5"/>
<proteinExistence type="inferred from homology"/>
<dbReference type="GO" id="GO:0005829">
    <property type="term" value="C:cytosol"/>
    <property type="evidence" value="ECO:0007669"/>
    <property type="project" value="TreeGrafter"/>
</dbReference>
<keyword evidence="7 12" id="KW-0418">Kinase</keyword>
<evidence type="ECO:0000256" key="5">
    <source>
        <dbReference type="ARBA" id="ARBA00022727"/>
    </source>
</evidence>
<comment type="function">
    <text evidence="11 12">Phosphorylation of dTMP to form dTDP in both de novo and salvage pathways of dTTP synthesis.</text>
</comment>
<accession>X5MAU9</accession>
<evidence type="ECO:0000256" key="2">
    <source>
        <dbReference type="ARBA" id="ARBA00012980"/>
    </source>
</evidence>
<evidence type="ECO:0000259" key="13">
    <source>
        <dbReference type="Pfam" id="PF02223"/>
    </source>
</evidence>
<keyword evidence="6 12" id="KW-0547">Nucleotide-binding</keyword>
<dbReference type="SUPFAM" id="SSF52540">
    <property type="entry name" value="P-loop containing nucleoside triphosphate hydrolases"/>
    <property type="match status" value="1"/>
</dbReference>
<dbReference type="OrthoDB" id="9774907at2"/>